<name>A0ABQ4XAZ0_9ASTR</name>
<proteinExistence type="predicted"/>
<feature type="chain" id="PRO_5046102010" evidence="1">
    <location>
        <begin position="19"/>
        <end position="95"/>
    </location>
</feature>
<sequence length="95" mass="10842">MIVGQLLVDHALIYALTATTDVPAVYLQQFWKTTKQMPNANETTCFMVDKEEITYTVDMFCSTLKLLVETPEQPFIPPATLKFIQHFLRSSAIKD</sequence>
<reference evidence="2" key="2">
    <citation type="submission" date="2022-01" db="EMBL/GenBank/DDBJ databases">
        <authorList>
            <person name="Yamashiro T."/>
            <person name="Shiraishi A."/>
            <person name="Satake H."/>
            <person name="Nakayama K."/>
        </authorList>
    </citation>
    <scope>NUCLEOTIDE SEQUENCE</scope>
</reference>
<evidence type="ECO:0000313" key="3">
    <source>
        <dbReference type="Proteomes" id="UP001151760"/>
    </source>
</evidence>
<keyword evidence="3" id="KW-1185">Reference proteome</keyword>
<dbReference type="Proteomes" id="UP001151760">
    <property type="component" value="Unassembled WGS sequence"/>
</dbReference>
<evidence type="ECO:0000256" key="1">
    <source>
        <dbReference type="SAM" id="SignalP"/>
    </source>
</evidence>
<organism evidence="2 3">
    <name type="scientific">Tanacetum coccineum</name>
    <dbReference type="NCBI Taxonomy" id="301880"/>
    <lineage>
        <taxon>Eukaryota</taxon>
        <taxon>Viridiplantae</taxon>
        <taxon>Streptophyta</taxon>
        <taxon>Embryophyta</taxon>
        <taxon>Tracheophyta</taxon>
        <taxon>Spermatophyta</taxon>
        <taxon>Magnoliopsida</taxon>
        <taxon>eudicotyledons</taxon>
        <taxon>Gunneridae</taxon>
        <taxon>Pentapetalae</taxon>
        <taxon>asterids</taxon>
        <taxon>campanulids</taxon>
        <taxon>Asterales</taxon>
        <taxon>Asteraceae</taxon>
        <taxon>Asteroideae</taxon>
        <taxon>Anthemideae</taxon>
        <taxon>Anthemidinae</taxon>
        <taxon>Tanacetum</taxon>
    </lineage>
</organism>
<feature type="signal peptide" evidence="1">
    <location>
        <begin position="1"/>
        <end position="18"/>
    </location>
</feature>
<comment type="caution">
    <text evidence="2">The sequence shown here is derived from an EMBL/GenBank/DDBJ whole genome shotgun (WGS) entry which is preliminary data.</text>
</comment>
<dbReference type="EMBL" id="BQNB010009332">
    <property type="protein sequence ID" value="GJS62035.1"/>
    <property type="molecule type" value="Genomic_DNA"/>
</dbReference>
<evidence type="ECO:0000313" key="2">
    <source>
        <dbReference type="EMBL" id="GJS62035.1"/>
    </source>
</evidence>
<keyword evidence="1" id="KW-0732">Signal</keyword>
<accession>A0ABQ4XAZ0</accession>
<reference evidence="2" key="1">
    <citation type="journal article" date="2022" name="Int. J. Mol. Sci.">
        <title>Draft Genome of Tanacetum Coccineum: Genomic Comparison of Closely Related Tanacetum-Family Plants.</title>
        <authorList>
            <person name="Yamashiro T."/>
            <person name="Shiraishi A."/>
            <person name="Nakayama K."/>
            <person name="Satake H."/>
        </authorList>
    </citation>
    <scope>NUCLEOTIDE SEQUENCE</scope>
</reference>
<protein>
    <submittedName>
        <fullName evidence="2">Uncharacterized protein</fullName>
    </submittedName>
</protein>
<gene>
    <name evidence="2" type="ORF">Tco_0656819</name>
</gene>